<accession>A0ABU3N3D4</accession>
<proteinExistence type="predicted"/>
<comment type="caution">
    <text evidence="1">The sequence shown here is derived from an EMBL/GenBank/DDBJ whole genome shotgun (WGS) entry which is preliminary data.</text>
</comment>
<reference evidence="1" key="1">
    <citation type="submission" date="2022-04" db="EMBL/GenBank/DDBJ databases">
        <title>Tomato heritable bacteria conferring resistance against bacterial wilt.</title>
        <authorList>
            <person name="Yin J."/>
        </authorList>
    </citation>
    <scope>NUCLEOTIDE SEQUENCE</scope>
    <source>
        <strain evidence="1">Cra20</strain>
    </source>
</reference>
<evidence type="ECO:0000313" key="1">
    <source>
        <dbReference type="EMBL" id="MDT8758988.1"/>
    </source>
</evidence>
<name>A0ABU3N3D4_9SPHN</name>
<dbReference type="EMBL" id="JALMLT010000002">
    <property type="protein sequence ID" value="MDT8758988.1"/>
    <property type="molecule type" value="Genomic_DNA"/>
</dbReference>
<sequence>MHGLEALVAFNDRRAREERERAERAGNSRDRALHLEMASIFARRADARKQLLG</sequence>
<organism evidence="1">
    <name type="scientific">Sphingomonas psychrotolerans</name>
    <dbReference type="NCBI Taxonomy" id="1327635"/>
    <lineage>
        <taxon>Bacteria</taxon>
        <taxon>Pseudomonadati</taxon>
        <taxon>Pseudomonadota</taxon>
        <taxon>Alphaproteobacteria</taxon>
        <taxon>Sphingomonadales</taxon>
        <taxon>Sphingomonadaceae</taxon>
        <taxon>Sphingomonas</taxon>
    </lineage>
</organism>
<protein>
    <submittedName>
        <fullName evidence="1">Uncharacterized protein</fullName>
    </submittedName>
</protein>
<gene>
    <name evidence="1" type="ORF">MZO42_09790</name>
</gene>